<gene>
    <name evidence="1" type="ORF">BTO16_14015</name>
</gene>
<dbReference type="EMBL" id="MSCM01000002">
    <property type="protein sequence ID" value="PQJ76971.1"/>
    <property type="molecule type" value="Genomic_DNA"/>
</dbReference>
<dbReference type="AlphaFoldDB" id="A0A2S7WI29"/>
<dbReference type="RefSeq" id="WP_105022291.1">
    <property type="nucleotide sequence ID" value="NZ_MSCM01000002.1"/>
</dbReference>
<comment type="caution">
    <text evidence="1">The sequence shown here is derived from an EMBL/GenBank/DDBJ whole genome shotgun (WGS) entry which is preliminary data.</text>
</comment>
<name>A0A2S7WI29_9FLAO</name>
<evidence type="ECO:0000313" key="1">
    <source>
        <dbReference type="EMBL" id="PQJ76971.1"/>
    </source>
</evidence>
<keyword evidence="2" id="KW-1185">Reference proteome</keyword>
<protein>
    <submittedName>
        <fullName evidence="1">Uncharacterized protein</fullName>
    </submittedName>
</protein>
<evidence type="ECO:0000313" key="2">
    <source>
        <dbReference type="Proteomes" id="UP000239068"/>
    </source>
</evidence>
<sequence length="107" mass="12184">MNTNSNFTEALLLIDKGNKGFRISLLSGYSQFMELYLKDITDGVFMLLKAKPELNKNINILTSLNYADKNGNNISVTLELFQDYFEYIETVNKIIADNNIEFIGIGF</sequence>
<proteinExistence type="predicted"/>
<organism evidence="1 2">
    <name type="scientific">Polaribacter glomeratus</name>
    <dbReference type="NCBI Taxonomy" id="102"/>
    <lineage>
        <taxon>Bacteria</taxon>
        <taxon>Pseudomonadati</taxon>
        <taxon>Bacteroidota</taxon>
        <taxon>Flavobacteriia</taxon>
        <taxon>Flavobacteriales</taxon>
        <taxon>Flavobacteriaceae</taxon>
    </lineage>
</organism>
<reference evidence="1 2" key="1">
    <citation type="submission" date="2016-12" db="EMBL/GenBank/DDBJ databases">
        <title>Trade-off between light-utilization and light-protection in marine flavobacteria.</title>
        <authorList>
            <person name="Kumagai Y."/>
            <person name="Yoshizawa S."/>
            <person name="Kogure K."/>
            <person name="Iwasaki W."/>
        </authorList>
    </citation>
    <scope>NUCLEOTIDE SEQUENCE [LARGE SCALE GENOMIC DNA]</scope>
    <source>
        <strain evidence="1 2">ATCC 43844</strain>
    </source>
</reference>
<dbReference type="Proteomes" id="UP000239068">
    <property type="component" value="Unassembled WGS sequence"/>
</dbReference>
<accession>A0A2S7WI29</accession>